<feature type="transmembrane region" description="Helical" evidence="6">
    <location>
        <begin position="39"/>
        <end position="55"/>
    </location>
</feature>
<feature type="transmembrane region" description="Helical" evidence="6">
    <location>
        <begin position="408"/>
        <end position="431"/>
    </location>
</feature>
<dbReference type="Pfam" id="PF03772">
    <property type="entry name" value="Competence"/>
    <property type="match status" value="1"/>
</dbReference>
<dbReference type="InterPro" id="IPR052159">
    <property type="entry name" value="Competence_DNA_uptake"/>
</dbReference>
<name>A0ABZ1C958_9BACT</name>
<reference evidence="8 9" key="1">
    <citation type="submission" date="2023-12" db="EMBL/GenBank/DDBJ databases">
        <title>Description of an unclassified Opitutus bacterium of Verrucomicrobiota.</title>
        <authorList>
            <person name="Zhang D.-F."/>
        </authorList>
    </citation>
    <scope>NUCLEOTIDE SEQUENCE [LARGE SCALE GENOMIC DNA]</scope>
    <source>
        <strain evidence="8 9">WL0086</strain>
    </source>
</reference>
<evidence type="ECO:0000313" key="9">
    <source>
        <dbReference type="Proteomes" id="UP000738431"/>
    </source>
</evidence>
<evidence type="ECO:0000256" key="3">
    <source>
        <dbReference type="ARBA" id="ARBA00022692"/>
    </source>
</evidence>
<evidence type="ECO:0000313" key="8">
    <source>
        <dbReference type="EMBL" id="WRQ86850.1"/>
    </source>
</evidence>
<sequence length="552" mass="59141">MQLDRPMGHRAPLLWLVLPMALGIGAAHASPTALPVGGIAAVALIAIGVAVGLQRRHGSAALAAMGLALAAAGALHHENHRARLSDWNRLPPREAELVLQVERTFQGGAARGERVSLIGRVTAAPPHLVDLVGQSLFVSARCAAEAAPSTSRGSTITVRGQLEPLPRHPPAEDADGFLAYLTDRGLNFRLGRGRLIEVEPPTSAYARWREATLNALCARLVVGLEAHPDLAGALTAMVLGQRHGIGDEAKDLFMRSGTLHLFAISGLHFAVIALGVTSTLRLLRVPRLPAVLLSALLLGFYVDLIGRPPSAMRAWLMVVCVQLARATRAPGNPLAGITASALLVLLVDPLELFSAGFQMSYGIVLALLLYGLPMAERLKQHFRPWRALPESDLTRNHRRWRAGLDQTLTSVALAWAASLMGMLAGVAFFGWLSPLALLANLMLIPLAFAVIRCGFIALLCAALGLTGWVMLFNHAAALVLSVMQGVLALVMRLPGSAWPAGFWHPMWGSLAMTLVLLSMFWGYGRGWSGRWTRPWLPPVVATVMLVSGLRFA</sequence>
<evidence type="ECO:0000256" key="6">
    <source>
        <dbReference type="SAM" id="Phobius"/>
    </source>
</evidence>
<accession>A0ABZ1C958</accession>
<feature type="transmembrane region" description="Helical" evidence="6">
    <location>
        <begin position="352"/>
        <end position="372"/>
    </location>
</feature>
<dbReference type="Proteomes" id="UP000738431">
    <property type="component" value="Chromosome"/>
</dbReference>
<evidence type="ECO:0000256" key="1">
    <source>
        <dbReference type="ARBA" id="ARBA00004651"/>
    </source>
</evidence>
<dbReference type="InterPro" id="IPR004477">
    <property type="entry name" value="ComEC_N"/>
</dbReference>
<protein>
    <submittedName>
        <fullName evidence="8">ComEC/Rec2 family competence protein</fullName>
    </submittedName>
</protein>
<evidence type="ECO:0000256" key="2">
    <source>
        <dbReference type="ARBA" id="ARBA00022475"/>
    </source>
</evidence>
<organism evidence="8 9">
    <name type="scientific">Actomonas aquatica</name>
    <dbReference type="NCBI Taxonomy" id="2866162"/>
    <lineage>
        <taxon>Bacteria</taxon>
        <taxon>Pseudomonadati</taxon>
        <taxon>Verrucomicrobiota</taxon>
        <taxon>Opitutia</taxon>
        <taxon>Opitutales</taxon>
        <taxon>Opitutaceae</taxon>
        <taxon>Actomonas</taxon>
    </lineage>
</organism>
<dbReference type="RefSeq" id="WP_221030685.1">
    <property type="nucleotide sequence ID" value="NZ_CP139781.1"/>
</dbReference>
<keyword evidence="4 6" id="KW-1133">Transmembrane helix</keyword>
<evidence type="ECO:0000256" key="5">
    <source>
        <dbReference type="ARBA" id="ARBA00023136"/>
    </source>
</evidence>
<feature type="transmembrane region" description="Helical" evidence="6">
    <location>
        <begin position="502"/>
        <end position="523"/>
    </location>
</feature>
<comment type="subcellular location">
    <subcellularLocation>
        <location evidence="1">Cell membrane</location>
        <topology evidence="1">Multi-pass membrane protein</topology>
    </subcellularLocation>
</comment>
<dbReference type="PANTHER" id="PTHR30619">
    <property type="entry name" value="DNA INTERNALIZATION/COMPETENCE PROTEIN COMEC/REC2"/>
    <property type="match status" value="1"/>
</dbReference>
<evidence type="ECO:0000256" key="4">
    <source>
        <dbReference type="ARBA" id="ARBA00022989"/>
    </source>
</evidence>
<keyword evidence="3 6" id="KW-0812">Transmembrane</keyword>
<keyword evidence="9" id="KW-1185">Reference proteome</keyword>
<dbReference type="PANTHER" id="PTHR30619:SF1">
    <property type="entry name" value="RECOMBINATION PROTEIN 2"/>
    <property type="match status" value="1"/>
</dbReference>
<keyword evidence="2" id="KW-1003">Cell membrane</keyword>
<gene>
    <name evidence="8" type="ORF">K1X11_018720</name>
</gene>
<feature type="transmembrane region" description="Helical" evidence="6">
    <location>
        <begin position="437"/>
        <end position="464"/>
    </location>
</feature>
<proteinExistence type="predicted"/>
<dbReference type="EMBL" id="CP139781">
    <property type="protein sequence ID" value="WRQ86850.1"/>
    <property type="molecule type" value="Genomic_DNA"/>
</dbReference>
<feature type="transmembrane region" description="Helical" evidence="6">
    <location>
        <begin position="288"/>
        <end position="306"/>
    </location>
</feature>
<dbReference type="NCBIfam" id="TIGR00360">
    <property type="entry name" value="ComEC_N-term"/>
    <property type="match status" value="1"/>
</dbReference>
<evidence type="ECO:0000259" key="7">
    <source>
        <dbReference type="Pfam" id="PF03772"/>
    </source>
</evidence>
<keyword evidence="5 6" id="KW-0472">Membrane</keyword>
<feature type="transmembrane region" description="Helical" evidence="6">
    <location>
        <begin position="471"/>
        <end position="490"/>
    </location>
</feature>
<feature type="domain" description="ComEC/Rec2-related protein" evidence="7">
    <location>
        <begin position="237"/>
        <end position="521"/>
    </location>
</feature>
<feature type="transmembrane region" description="Helical" evidence="6">
    <location>
        <begin position="259"/>
        <end position="282"/>
    </location>
</feature>